<name>A0A0R3PYH5_ANGCS</name>
<feature type="compositionally biased region" description="Polar residues" evidence="1">
    <location>
        <begin position="66"/>
        <end position="77"/>
    </location>
</feature>
<evidence type="ECO:0000313" key="3">
    <source>
        <dbReference type="Proteomes" id="UP000267027"/>
    </source>
</evidence>
<dbReference type="WBParaSite" id="ACOC_0001147501-mRNA-1">
    <property type="protein sequence ID" value="ACOC_0001147501-mRNA-1"/>
    <property type="gene ID" value="ACOC_0001147501"/>
</dbReference>
<keyword evidence="3" id="KW-1185">Reference proteome</keyword>
<feature type="region of interest" description="Disordered" evidence="1">
    <location>
        <begin position="66"/>
        <end position="92"/>
    </location>
</feature>
<reference evidence="2 3" key="2">
    <citation type="submission" date="2018-11" db="EMBL/GenBank/DDBJ databases">
        <authorList>
            <consortium name="Pathogen Informatics"/>
        </authorList>
    </citation>
    <scope>NUCLEOTIDE SEQUENCE [LARGE SCALE GENOMIC DNA]</scope>
    <source>
        <strain evidence="2 3">Costa Rica</strain>
    </source>
</reference>
<organism evidence="4">
    <name type="scientific">Angiostrongylus costaricensis</name>
    <name type="common">Nematode worm</name>
    <dbReference type="NCBI Taxonomy" id="334426"/>
    <lineage>
        <taxon>Eukaryota</taxon>
        <taxon>Metazoa</taxon>
        <taxon>Ecdysozoa</taxon>
        <taxon>Nematoda</taxon>
        <taxon>Chromadorea</taxon>
        <taxon>Rhabditida</taxon>
        <taxon>Rhabditina</taxon>
        <taxon>Rhabditomorpha</taxon>
        <taxon>Strongyloidea</taxon>
        <taxon>Metastrongylidae</taxon>
        <taxon>Angiostrongylus</taxon>
    </lineage>
</organism>
<gene>
    <name evidence="2" type="ORF">ACOC_LOCUS11476</name>
</gene>
<proteinExistence type="predicted"/>
<dbReference type="EMBL" id="UYYA01004701">
    <property type="protein sequence ID" value="VDM63061.1"/>
    <property type="molecule type" value="Genomic_DNA"/>
</dbReference>
<dbReference type="Proteomes" id="UP000267027">
    <property type="component" value="Unassembled WGS sequence"/>
</dbReference>
<reference evidence="4" key="1">
    <citation type="submission" date="2017-02" db="UniProtKB">
        <authorList>
            <consortium name="WormBaseParasite"/>
        </authorList>
    </citation>
    <scope>IDENTIFICATION</scope>
</reference>
<protein>
    <submittedName>
        <fullName evidence="4">Secreted protein</fullName>
    </submittedName>
</protein>
<evidence type="ECO:0000313" key="4">
    <source>
        <dbReference type="WBParaSite" id="ACOC_0001147501-mRNA-1"/>
    </source>
</evidence>
<evidence type="ECO:0000256" key="1">
    <source>
        <dbReference type="SAM" id="MobiDB-lite"/>
    </source>
</evidence>
<dbReference type="AlphaFoldDB" id="A0A0R3PYH5"/>
<feature type="compositionally biased region" description="Basic residues" evidence="1">
    <location>
        <begin position="83"/>
        <end position="92"/>
    </location>
</feature>
<evidence type="ECO:0000313" key="2">
    <source>
        <dbReference type="EMBL" id="VDM63061.1"/>
    </source>
</evidence>
<accession>A0A0R3PYH5</accession>
<sequence length="92" mass="10192">MIRVDGPRLLLVSTWQLRLVCVDSGLPQRAISSDEAYSLGDARMHEYAYQTPTFAGLTARKKQATATLSPDNHSYPPSATCIKGHHRVTMPH</sequence>